<evidence type="ECO:0000256" key="2">
    <source>
        <dbReference type="RuleBase" id="RU004328"/>
    </source>
</evidence>
<evidence type="ECO:0000313" key="5">
    <source>
        <dbReference type="Proteomes" id="UP001162030"/>
    </source>
</evidence>
<dbReference type="EMBL" id="OX458333">
    <property type="protein sequence ID" value="CAI8883246.1"/>
    <property type="molecule type" value="Genomic_DNA"/>
</dbReference>
<protein>
    <submittedName>
        <fullName evidence="4">Ribonuclease T2</fullName>
        <ecNumber evidence="4">4.6.1.19</ecNumber>
    </submittedName>
</protein>
<proteinExistence type="inferred from homology"/>
<keyword evidence="4" id="KW-0456">Lyase</keyword>
<gene>
    <name evidence="4" type="ORF">MSZNOR_3099</name>
</gene>
<feature type="signal peptide" evidence="3">
    <location>
        <begin position="1"/>
        <end position="20"/>
    </location>
</feature>
<dbReference type="PANTHER" id="PTHR11240:SF22">
    <property type="entry name" value="RIBONUCLEASE T2"/>
    <property type="match status" value="1"/>
</dbReference>
<evidence type="ECO:0000256" key="3">
    <source>
        <dbReference type="SAM" id="SignalP"/>
    </source>
</evidence>
<organism evidence="4 5">
    <name type="scientific">Methylocaldum szegediense</name>
    <dbReference type="NCBI Taxonomy" id="73780"/>
    <lineage>
        <taxon>Bacteria</taxon>
        <taxon>Pseudomonadati</taxon>
        <taxon>Pseudomonadota</taxon>
        <taxon>Gammaproteobacteria</taxon>
        <taxon>Methylococcales</taxon>
        <taxon>Methylococcaceae</taxon>
        <taxon>Methylocaldum</taxon>
    </lineage>
</organism>
<dbReference type="Gene3D" id="3.90.730.10">
    <property type="entry name" value="Ribonuclease T2-like"/>
    <property type="match status" value="1"/>
</dbReference>
<evidence type="ECO:0000313" key="4">
    <source>
        <dbReference type="EMBL" id="CAI8883246.1"/>
    </source>
</evidence>
<dbReference type="Pfam" id="PF00445">
    <property type="entry name" value="Ribonuclease_T2"/>
    <property type="match status" value="1"/>
</dbReference>
<keyword evidence="5" id="KW-1185">Reference proteome</keyword>
<evidence type="ECO:0000256" key="1">
    <source>
        <dbReference type="ARBA" id="ARBA00007469"/>
    </source>
</evidence>
<keyword evidence="3" id="KW-0732">Signal</keyword>
<dbReference type="Proteomes" id="UP001162030">
    <property type="component" value="Chromosome"/>
</dbReference>
<dbReference type="PANTHER" id="PTHR11240">
    <property type="entry name" value="RIBONUCLEASE T2"/>
    <property type="match status" value="1"/>
</dbReference>
<dbReference type="GO" id="GO:0033897">
    <property type="term" value="F:ribonuclease T2 activity"/>
    <property type="evidence" value="ECO:0007669"/>
    <property type="project" value="UniProtKB-EC"/>
</dbReference>
<dbReference type="RefSeq" id="WP_051331868.1">
    <property type="nucleotide sequence ID" value="NZ_OX458333.1"/>
</dbReference>
<reference evidence="4 5" key="1">
    <citation type="submission" date="2023-03" db="EMBL/GenBank/DDBJ databases">
        <authorList>
            <person name="Pearce D."/>
        </authorList>
    </citation>
    <scope>NUCLEOTIDE SEQUENCE [LARGE SCALE GENOMIC DNA]</scope>
    <source>
        <strain evidence="4">Msz</strain>
    </source>
</reference>
<dbReference type="EC" id="4.6.1.19" evidence="4"/>
<comment type="similarity">
    <text evidence="1 2">Belongs to the RNase T2 family.</text>
</comment>
<dbReference type="SUPFAM" id="SSF55895">
    <property type="entry name" value="Ribonuclease Rh-like"/>
    <property type="match status" value="1"/>
</dbReference>
<dbReference type="InterPro" id="IPR036430">
    <property type="entry name" value="RNase_T2-like_sf"/>
</dbReference>
<sequence length="223" mass="26053">MTLRKIISFVLSFSALSVHADYWRPEDEQACQNNVAGKFKYYALALSWSPEFCRSHPDLRNEPQCRENRRFIVHGLWPQCENAAPREYRYGGRPDRIDKRKIYAFMPSDYLIRHEWKAHGTCTALSRSEYFELTELLYRKLNLPRLAETAKAEEIERLFMEENPGLDEDEIVLSCATNGERSSAKTLDEVIICFDRDTHAFTRCENIRDTCRTQKTVTVTGAR</sequence>
<accession>A0ABM9I4C1</accession>
<feature type="chain" id="PRO_5045945743" evidence="3">
    <location>
        <begin position="21"/>
        <end position="223"/>
    </location>
</feature>
<dbReference type="InterPro" id="IPR001568">
    <property type="entry name" value="RNase_T2-like"/>
</dbReference>
<name>A0ABM9I4C1_9GAMM</name>